<keyword evidence="1" id="KW-0472">Membrane</keyword>
<dbReference type="KEGG" id="tng:GSTEN00010040G001"/>
<feature type="transmembrane region" description="Helical" evidence="1">
    <location>
        <begin position="15"/>
        <end position="34"/>
    </location>
</feature>
<protein>
    <submittedName>
        <fullName evidence="2">(spotted green pufferfish) hypothetical protein</fullName>
    </submittedName>
</protein>
<sequence length="53" mass="6200">MSKERPKRNIIQKKYVSTASASSSSLLFFFLAFSRLRTRLLRFKLCARFGRNA</sequence>
<organism evidence="2">
    <name type="scientific">Tetraodon nigroviridis</name>
    <name type="common">Spotted green pufferfish</name>
    <name type="synonym">Chelonodon nigroviridis</name>
    <dbReference type="NCBI Taxonomy" id="99883"/>
    <lineage>
        <taxon>Eukaryota</taxon>
        <taxon>Metazoa</taxon>
        <taxon>Chordata</taxon>
        <taxon>Craniata</taxon>
        <taxon>Vertebrata</taxon>
        <taxon>Euteleostomi</taxon>
        <taxon>Actinopterygii</taxon>
        <taxon>Neopterygii</taxon>
        <taxon>Teleostei</taxon>
        <taxon>Neoteleostei</taxon>
        <taxon>Acanthomorphata</taxon>
        <taxon>Eupercaria</taxon>
        <taxon>Tetraodontiformes</taxon>
        <taxon>Tetradontoidea</taxon>
        <taxon>Tetraodontidae</taxon>
        <taxon>Tetraodon</taxon>
    </lineage>
</organism>
<accession>Q4SZ33</accession>
<dbReference type="AlphaFoldDB" id="Q4SZ33"/>
<reference evidence="2" key="2">
    <citation type="submission" date="2004-02" db="EMBL/GenBank/DDBJ databases">
        <authorList>
            <consortium name="Genoscope"/>
            <consortium name="Whitehead Institute Centre for Genome Research"/>
        </authorList>
    </citation>
    <scope>NUCLEOTIDE SEQUENCE</scope>
</reference>
<proteinExistence type="predicted"/>
<evidence type="ECO:0000256" key="1">
    <source>
        <dbReference type="SAM" id="Phobius"/>
    </source>
</evidence>
<keyword evidence="1" id="KW-1133">Transmembrane helix</keyword>
<gene>
    <name evidence="2" type="ORF">GSTENG00010040001</name>
</gene>
<keyword evidence="1" id="KW-0812">Transmembrane</keyword>
<name>Q4SZ33_TETNG</name>
<evidence type="ECO:0000313" key="2">
    <source>
        <dbReference type="EMBL" id="CAF94099.1"/>
    </source>
</evidence>
<reference evidence="2" key="1">
    <citation type="journal article" date="2004" name="Nature">
        <title>Genome duplication in the teleost fish Tetraodon nigroviridis reveals the early vertebrate proto-karyotype.</title>
        <authorList>
            <person name="Jaillon O."/>
            <person name="Aury J.-M."/>
            <person name="Brunet F."/>
            <person name="Petit J.-L."/>
            <person name="Stange-Thomann N."/>
            <person name="Mauceli E."/>
            <person name="Bouneau L."/>
            <person name="Fischer C."/>
            <person name="Ozouf-Costaz C."/>
            <person name="Bernot A."/>
            <person name="Nicaud S."/>
            <person name="Jaffe D."/>
            <person name="Fisher S."/>
            <person name="Lutfalla G."/>
            <person name="Dossat C."/>
            <person name="Segurens B."/>
            <person name="Dasilva C."/>
            <person name="Salanoubat M."/>
            <person name="Levy M."/>
            <person name="Boudet N."/>
            <person name="Castellano S."/>
            <person name="Anthouard V."/>
            <person name="Jubin C."/>
            <person name="Castelli V."/>
            <person name="Katinka M."/>
            <person name="Vacherie B."/>
            <person name="Biemont C."/>
            <person name="Skalli Z."/>
            <person name="Cattolico L."/>
            <person name="Poulain J."/>
            <person name="De Berardinis V."/>
            <person name="Cruaud C."/>
            <person name="Duprat S."/>
            <person name="Brottier P."/>
            <person name="Coutanceau J.-P."/>
            <person name="Gouzy J."/>
            <person name="Parra G."/>
            <person name="Lardier G."/>
            <person name="Chapple C."/>
            <person name="McKernan K.J."/>
            <person name="McEwan P."/>
            <person name="Bosak S."/>
            <person name="Kellis M."/>
            <person name="Volff J.-N."/>
            <person name="Guigo R."/>
            <person name="Zody M.C."/>
            <person name="Mesirov J."/>
            <person name="Lindblad-Toh K."/>
            <person name="Birren B."/>
            <person name="Nusbaum C."/>
            <person name="Kahn D."/>
            <person name="Robinson-Rechavi M."/>
            <person name="Laudet V."/>
            <person name="Schachter V."/>
            <person name="Quetier F."/>
            <person name="Saurin W."/>
            <person name="Scarpelli C."/>
            <person name="Wincker P."/>
            <person name="Lander E.S."/>
            <person name="Weissenbach J."/>
            <person name="Roest Crollius H."/>
        </authorList>
    </citation>
    <scope>NUCLEOTIDE SEQUENCE [LARGE SCALE GENOMIC DNA]</scope>
</reference>
<comment type="caution">
    <text evidence="2">The sequence shown here is derived from an EMBL/GenBank/DDBJ whole genome shotgun (WGS) entry which is preliminary data.</text>
</comment>
<dbReference type="EMBL" id="CAAE01011857">
    <property type="protein sequence ID" value="CAF94099.1"/>
    <property type="molecule type" value="Genomic_DNA"/>
</dbReference>